<dbReference type="Proteomes" id="UP000283077">
    <property type="component" value="Unassembled WGS sequence"/>
</dbReference>
<dbReference type="InterPro" id="IPR051531">
    <property type="entry name" value="N-acetyltransferase"/>
</dbReference>
<dbReference type="GO" id="GO:0016747">
    <property type="term" value="F:acyltransferase activity, transferring groups other than amino-acyl groups"/>
    <property type="evidence" value="ECO:0007669"/>
    <property type="project" value="InterPro"/>
</dbReference>
<protein>
    <submittedName>
        <fullName evidence="2">N-acetyltransferase</fullName>
    </submittedName>
</protein>
<keyword evidence="3" id="KW-1185">Reference proteome</keyword>
<gene>
    <name evidence="2" type="ORF">EOE67_15145</name>
</gene>
<dbReference type="InterPro" id="IPR016181">
    <property type="entry name" value="Acyl_CoA_acyltransferase"/>
</dbReference>
<dbReference type="Pfam" id="PF13302">
    <property type="entry name" value="Acetyltransf_3"/>
    <property type="match status" value="1"/>
</dbReference>
<dbReference type="PROSITE" id="PS51186">
    <property type="entry name" value="GNAT"/>
    <property type="match status" value="1"/>
</dbReference>
<dbReference type="PANTHER" id="PTHR43792">
    <property type="entry name" value="GNAT FAMILY, PUTATIVE (AFU_ORTHOLOGUE AFUA_3G00765)-RELATED-RELATED"/>
    <property type="match status" value="1"/>
</dbReference>
<organism evidence="2 3">
    <name type="scientific">Rheinheimera riviphila</name>
    <dbReference type="NCBI Taxonomy" id="1834037"/>
    <lineage>
        <taxon>Bacteria</taxon>
        <taxon>Pseudomonadati</taxon>
        <taxon>Pseudomonadota</taxon>
        <taxon>Gammaproteobacteria</taxon>
        <taxon>Chromatiales</taxon>
        <taxon>Chromatiaceae</taxon>
        <taxon>Rheinheimera</taxon>
    </lineage>
</organism>
<dbReference type="Gene3D" id="3.40.630.30">
    <property type="match status" value="1"/>
</dbReference>
<proteinExistence type="predicted"/>
<reference evidence="2 3" key="1">
    <citation type="submission" date="2019-01" db="EMBL/GenBank/DDBJ databases">
        <authorList>
            <person name="Chen W.-M."/>
        </authorList>
    </citation>
    <scope>NUCLEOTIDE SEQUENCE [LARGE SCALE GENOMIC DNA]</scope>
    <source>
        <strain evidence="2 3">KYPC3</strain>
    </source>
</reference>
<dbReference type="OrthoDB" id="9801656at2"/>
<dbReference type="PANTHER" id="PTHR43792:SF1">
    <property type="entry name" value="N-ACETYLTRANSFERASE DOMAIN-CONTAINING PROTEIN"/>
    <property type="match status" value="1"/>
</dbReference>
<feature type="domain" description="N-acetyltransferase" evidence="1">
    <location>
        <begin position="28"/>
        <end position="176"/>
    </location>
</feature>
<keyword evidence="2" id="KW-0808">Transferase</keyword>
<evidence type="ECO:0000313" key="2">
    <source>
        <dbReference type="EMBL" id="RVU34464.1"/>
    </source>
</evidence>
<dbReference type="InterPro" id="IPR000182">
    <property type="entry name" value="GNAT_dom"/>
</dbReference>
<name>A0A437QJ33_9GAMM</name>
<dbReference type="SUPFAM" id="SSF55729">
    <property type="entry name" value="Acyl-CoA N-acyltransferases (Nat)"/>
    <property type="match status" value="1"/>
</dbReference>
<sequence>MGADDAQALFELDQDPEVMRYLNAGICTTMEQIEQRMLPRMLAYRNPKLGHGIWYVSTRADCAQLPSSYIGWILVRPMAFFTESPQLDNLELGWRFKRESWGFGFASEAAQAVAEAVAKYGAASTAPVQAFSALAVPDNLPSIAVMKRLGMQFVSQRLHQDPMWTAEIVEYRKTLTP</sequence>
<evidence type="ECO:0000259" key="1">
    <source>
        <dbReference type="PROSITE" id="PS51186"/>
    </source>
</evidence>
<evidence type="ECO:0000313" key="3">
    <source>
        <dbReference type="Proteomes" id="UP000283077"/>
    </source>
</evidence>
<comment type="caution">
    <text evidence="2">The sequence shown here is derived from an EMBL/GenBank/DDBJ whole genome shotgun (WGS) entry which is preliminary data.</text>
</comment>
<accession>A0A437QJ33</accession>
<dbReference type="EMBL" id="SACS01000018">
    <property type="protein sequence ID" value="RVU34464.1"/>
    <property type="molecule type" value="Genomic_DNA"/>
</dbReference>
<dbReference type="AlphaFoldDB" id="A0A437QJ33"/>